<reference evidence="4" key="2">
    <citation type="submission" date="2020-11" db="EMBL/GenBank/DDBJ databases">
        <authorList>
            <person name="McCartney M.A."/>
            <person name="Auch B."/>
            <person name="Kono T."/>
            <person name="Mallez S."/>
            <person name="Becker A."/>
            <person name="Gohl D.M."/>
            <person name="Silverstein K.A.T."/>
            <person name="Koren S."/>
            <person name="Bechman K.B."/>
            <person name="Herman A."/>
            <person name="Abrahante J.E."/>
            <person name="Garbe J."/>
        </authorList>
    </citation>
    <scope>NUCLEOTIDE SEQUENCE</scope>
    <source>
        <strain evidence="4">Duluth1</strain>
        <tissue evidence="4">Whole animal</tissue>
    </source>
</reference>
<evidence type="ECO:0000313" key="4">
    <source>
        <dbReference type="EMBL" id="KAH3877570.1"/>
    </source>
</evidence>
<dbReference type="InterPro" id="IPR045291">
    <property type="entry name" value="Complex1_LYR_LYRM9"/>
</dbReference>
<dbReference type="InterPro" id="IPR052151">
    <property type="entry name" value="Complex_I_LYR"/>
</dbReference>
<dbReference type="PANTHER" id="PTHR47061:SF1">
    <property type="entry name" value="LYR MOTIF-CONTAINING PROTEIN 9"/>
    <property type="match status" value="1"/>
</dbReference>
<comment type="similarity">
    <text evidence="1">Belongs to the complex I LYR family. LYRM9 subfamily.</text>
</comment>
<organism evidence="4 5">
    <name type="scientific">Dreissena polymorpha</name>
    <name type="common">Zebra mussel</name>
    <name type="synonym">Mytilus polymorpha</name>
    <dbReference type="NCBI Taxonomy" id="45954"/>
    <lineage>
        <taxon>Eukaryota</taxon>
        <taxon>Metazoa</taxon>
        <taxon>Spiralia</taxon>
        <taxon>Lophotrochozoa</taxon>
        <taxon>Mollusca</taxon>
        <taxon>Bivalvia</taxon>
        <taxon>Autobranchia</taxon>
        <taxon>Heteroconchia</taxon>
        <taxon>Euheterodonta</taxon>
        <taxon>Imparidentia</taxon>
        <taxon>Neoheterodontei</taxon>
        <taxon>Myida</taxon>
        <taxon>Dreissenoidea</taxon>
        <taxon>Dreissenidae</taxon>
        <taxon>Dreissena</taxon>
    </lineage>
</organism>
<evidence type="ECO:0000256" key="2">
    <source>
        <dbReference type="ARBA" id="ARBA00026234"/>
    </source>
</evidence>
<comment type="caution">
    <text evidence="4">The sequence shown here is derived from an EMBL/GenBank/DDBJ whole genome shotgun (WGS) entry which is preliminary data.</text>
</comment>
<evidence type="ECO:0000259" key="3">
    <source>
        <dbReference type="Pfam" id="PF05347"/>
    </source>
</evidence>
<dbReference type="InterPro" id="IPR008011">
    <property type="entry name" value="Complex1_LYR_dom"/>
</dbReference>
<sequence length="73" mass="8662">MSHNVKSPVQLYKFLLRNIKKLPKTAQGHYKHHVKQQFKSHSDEIAEDRIKEIIEQSIKDCQWVINKYSKKSG</sequence>
<name>A0A9D4MK23_DREPO</name>
<dbReference type="Proteomes" id="UP000828390">
    <property type="component" value="Unassembled WGS sequence"/>
</dbReference>
<feature type="domain" description="Complex 1 LYR protein" evidence="3">
    <location>
        <begin position="8"/>
        <end position="62"/>
    </location>
</feature>
<reference evidence="4" key="1">
    <citation type="journal article" date="2019" name="bioRxiv">
        <title>The Genome of the Zebra Mussel, Dreissena polymorpha: A Resource for Invasive Species Research.</title>
        <authorList>
            <person name="McCartney M.A."/>
            <person name="Auch B."/>
            <person name="Kono T."/>
            <person name="Mallez S."/>
            <person name="Zhang Y."/>
            <person name="Obille A."/>
            <person name="Becker A."/>
            <person name="Abrahante J.E."/>
            <person name="Garbe J."/>
            <person name="Badalamenti J.P."/>
            <person name="Herman A."/>
            <person name="Mangelson H."/>
            <person name="Liachko I."/>
            <person name="Sullivan S."/>
            <person name="Sone E.D."/>
            <person name="Koren S."/>
            <person name="Silverstein K.A.T."/>
            <person name="Beckman K.B."/>
            <person name="Gohl D.M."/>
        </authorList>
    </citation>
    <scope>NUCLEOTIDE SEQUENCE</scope>
    <source>
        <strain evidence="4">Duluth1</strain>
        <tissue evidence="4">Whole animal</tissue>
    </source>
</reference>
<protein>
    <recommendedName>
        <fullName evidence="2">LYR motif-containing protein 9</fullName>
    </recommendedName>
</protein>
<dbReference type="AlphaFoldDB" id="A0A9D4MK23"/>
<accession>A0A9D4MK23</accession>
<gene>
    <name evidence="4" type="ORF">DPMN_001445</name>
</gene>
<dbReference type="Pfam" id="PF05347">
    <property type="entry name" value="Complex1_LYR"/>
    <property type="match status" value="1"/>
</dbReference>
<keyword evidence="5" id="KW-1185">Reference proteome</keyword>
<dbReference type="EMBL" id="JAIWYP010000001">
    <property type="protein sequence ID" value="KAH3877570.1"/>
    <property type="molecule type" value="Genomic_DNA"/>
</dbReference>
<evidence type="ECO:0000256" key="1">
    <source>
        <dbReference type="ARBA" id="ARBA00025757"/>
    </source>
</evidence>
<proteinExistence type="inferred from homology"/>
<evidence type="ECO:0000313" key="5">
    <source>
        <dbReference type="Proteomes" id="UP000828390"/>
    </source>
</evidence>
<dbReference type="CDD" id="cd20269">
    <property type="entry name" value="Complex1_LYR_LYRM9"/>
    <property type="match status" value="1"/>
</dbReference>
<dbReference type="PANTHER" id="PTHR47061">
    <property type="entry name" value="LYR MOTIF-CONTAINING PROTEIN 9"/>
    <property type="match status" value="1"/>
</dbReference>